<protein>
    <submittedName>
        <fullName evidence="4">MATH domain and coiled-coil domain-containing At3g58360-like isoform X1</fullName>
    </submittedName>
</protein>
<keyword evidence="5" id="KW-1185">Reference proteome</keyword>
<gene>
    <name evidence="4" type="ORF">OLEA9_A097944</name>
</gene>
<dbReference type="PANTHER" id="PTHR46236">
    <property type="entry name" value="TRAF-LIKE SUPERFAMILY PROTEIN"/>
    <property type="match status" value="1"/>
</dbReference>
<name>A0A8S0PG58_OLEEU</name>
<evidence type="ECO:0000313" key="5">
    <source>
        <dbReference type="Proteomes" id="UP000594638"/>
    </source>
</evidence>
<feature type="domain" description="MATH" evidence="3">
    <location>
        <begin position="28"/>
        <end position="154"/>
    </location>
</feature>
<evidence type="ECO:0000259" key="3">
    <source>
        <dbReference type="PROSITE" id="PS50144"/>
    </source>
</evidence>
<dbReference type="Proteomes" id="UP000594638">
    <property type="component" value="Unassembled WGS sequence"/>
</dbReference>
<dbReference type="EMBL" id="CACTIH010000054">
    <property type="protein sequence ID" value="CAA2943429.1"/>
    <property type="molecule type" value="Genomic_DNA"/>
</dbReference>
<evidence type="ECO:0000256" key="2">
    <source>
        <dbReference type="SAM" id="Coils"/>
    </source>
</evidence>
<dbReference type="OrthoDB" id="908146at2759"/>
<dbReference type="InterPro" id="IPR008974">
    <property type="entry name" value="TRAF-like"/>
</dbReference>
<dbReference type="SUPFAM" id="SSF49599">
    <property type="entry name" value="TRAF domain-like"/>
    <property type="match status" value="1"/>
</dbReference>
<dbReference type="Gramene" id="OE9A097944T2">
    <property type="protein sequence ID" value="OE9A097944C2"/>
    <property type="gene ID" value="OE9A097944"/>
</dbReference>
<dbReference type="CDD" id="cd00121">
    <property type="entry name" value="MATH"/>
    <property type="match status" value="1"/>
</dbReference>
<keyword evidence="1 2" id="KW-0175">Coiled coil</keyword>
<dbReference type="Pfam" id="PF22486">
    <property type="entry name" value="MATH_2"/>
    <property type="match status" value="1"/>
</dbReference>
<dbReference type="InterPro" id="IPR002083">
    <property type="entry name" value="MATH/TRAF_dom"/>
</dbReference>
<dbReference type="SMART" id="SM00061">
    <property type="entry name" value="MATH"/>
    <property type="match status" value="1"/>
</dbReference>
<dbReference type="AlphaFoldDB" id="A0A8S0PG58"/>
<dbReference type="PROSITE" id="PS50144">
    <property type="entry name" value="MATH"/>
    <property type="match status" value="1"/>
</dbReference>
<dbReference type="InterPro" id="IPR050804">
    <property type="entry name" value="MCC"/>
</dbReference>
<proteinExistence type="predicted"/>
<feature type="coiled-coil region" evidence="2">
    <location>
        <begin position="328"/>
        <end position="404"/>
    </location>
</feature>
<organism evidence="4 5">
    <name type="scientific">Olea europaea subsp. europaea</name>
    <dbReference type="NCBI Taxonomy" id="158383"/>
    <lineage>
        <taxon>Eukaryota</taxon>
        <taxon>Viridiplantae</taxon>
        <taxon>Streptophyta</taxon>
        <taxon>Embryophyta</taxon>
        <taxon>Tracheophyta</taxon>
        <taxon>Spermatophyta</taxon>
        <taxon>Magnoliopsida</taxon>
        <taxon>eudicotyledons</taxon>
        <taxon>Gunneridae</taxon>
        <taxon>Pentapetalae</taxon>
        <taxon>asterids</taxon>
        <taxon>lamiids</taxon>
        <taxon>Lamiales</taxon>
        <taxon>Oleaceae</taxon>
        <taxon>Oleeae</taxon>
        <taxon>Olea</taxon>
    </lineage>
</organism>
<dbReference type="PANTHER" id="PTHR46236:SF35">
    <property type="entry name" value="MATH DOMAIN-CONTAINING PROTEIN"/>
    <property type="match status" value="1"/>
</dbReference>
<accession>A0A8S0PG58</accession>
<dbReference type="Gene3D" id="2.60.210.10">
    <property type="entry name" value="Apoptosis, Tumor Necrosis Factor Receptor Associated Protein 2, Chain A"/>
    <property type="match status" value="1"/>
</dbReference>
<reference evidence="4 5" key="1">
    <citation type="submission" date="2019-12" db="EMBL/GenBank/DDBJ databases">
        <authorList>
            <person name="Alioto T."/>
            <person name="Alioto T."/>
            <person name="Gomez Garrido J."/>
        </authorList>
    </citation>
    <scope>NUCLEOTIDE SEQUENCE [LARGE SCALE GENOMIC DNA]</scope>
</reference>
<evidence type="ECO:0000256" key="1">
    <source>
        <dbReference type="ARBA" id="ARBA00023054"/>
    </source>
</evidence>
<comment type="caution">
    <text evidence="4">The sequence shown here is derived from an EMBL/GenBank/DDBJ whole genome shotgun (WGS) entry which is preliminary data.</text>
</comment>
<sequence length="406" mass="46242">MFHLFISVVAQEKGGSIVKNQLLEGCQITKLTWRIDNFSRLNVKKIFSEIFMVSGFKWRIFLYPKGIRVDDYLSVYLEVVDDATAPVGWFIDADITFNVVDQIDHKKTVDHETKCTFKQRHVSWGFPTFISLDKLHDPGRGYIFDDTCIIEVEVSVSATSPVSGNRDQPADSSVAVHTSINNPLHLDTMDSIYSKAQSFLKSRSKRSFSSMSDSSITVAGSSAQDNAGLVKGHFNELISLPLNDLADPNHESAMRESLFTLGNDLTSFSEEQIQQIKRLKDEFPRIIEDWRDSVQVLDDCQSFLSNFEKTKNLLEDAVKTEEAIKGTLEKLRMRTNELDKELEAARKEAKQLAEQRQEASKKTHESYVIAEDQSVMIELKELEITQARDELEDLKAEWDSIKSHFI</sequence>
<evidence type="ECO:0000313" key="4">
    <source>
        <dbReference type="EMBL" id="CAA2943429.1"/>
    </source>
</evidence>